<evidence type="ECO:0000259" key="4">
    <source>
        <dbReference type="SMART" id="SM00382"/>
    </source>
</evidence>
<evidence type="ECO:0000313" key="6">
    <source>
        <dbReference type="Proteomes" id="UP000217785"/>
    </source>
</evidence>
<dbReference type="CDD" id="cd00009">
    <property type="entry name" value="AAA"/>
    <property type="match status" value="2"/>
</dbReference>
<dbReference type="Gene3D" id="1.10.8.60">
    <property type="match status" value="2"/>
</dbReference>
<dbReference type="PANTHER" id="PTHR43392">
    <property type="entry name" value="AAA-TYPE ATPASE FAMILY PROTEIN / ANKYRIN REPEAT FAMILY PROTEIN"/>
    <property type="match status" value="1"/>
</dbReference>
<dbReference type="Gene3D" id="3.40.50.300">
    <property type="entry name" value="P-loop containing nucleotide triphosphate hydrolases"/>
    <property type="match status" value="2"/>
</dbReference>
<comment type="caution">
    <text evidence="5">The sequence shown here is derived from an EMBL/GenBank/DDBJ whole genome shotgun (WGS) entry which is preliminary data.</text>
</comment>
<dbReference type="InterPro" id="IPR000641">
    <property type="entry name" value="CbxX/CfxQ"/>
</dbReference>
<dbReference type="Proteomes" id="UP000217785">
    <property type="component" value="Unassembled WGS sequence"/>
</dbReference>
<dbReference type="InterPro" id="IPR003593">
    <property type="entry name" value="AAA+_ATPase"/>
</dbReference>
<evidence type="ECO:0000313" key="5">
    <source>
        <dbReference type="EMBL" id="GAX90098.1"/>
    </source>
</evidence>
<dbReference type="InterPro" id="IPR000470">
    <property type="entry name" value="CbxX/CfqX_mono"/>
</dbReference>
<dbReference type="InterPro" id="IPR041627">
    <property type="entry name" value="AAA_lid_6"/>
</dbReference>
<dbReference type="GO" id="GO:0005524">
    <property type="term" value="F:ATP binding"/>
    <property type="evidence" value="ECO:0007669"/>
    <property type="project" value="UniProtKB-KW"/>
</dbReference>
<keyword evidence="3" id="KW-0067">ATP-binding</keyword>
<evidence type="ECO:0000256" key="3">
    <source>
        <dbReference type="ARBA" id="ARBA00022840"/>
    </source>
</evidence>
<organism evidence="5 6">
    <name type="scientific">Effusibacillus lacus</name>
    <dbReference type="NCBI Taxonomy" id="1348429"/>
    <lineage>
        <taxon>Bacteria</taxon>
        <taxon>Bacillati</taxon>
        <taxon>Bacillota</taxon>
        <taxon>Bacilli</taxon>
        <taxon>Bacillales</taxon>
        <taxon>Alicyclobacillaceae</taxon>
        <taxon>Effusibacillus</taxon>
    </lineage>
</organism>
<dbReference type="InterPro" id="IPR027417">
    <property type="entry name" value="P-loop_NTPase"/>
</dbReference>
<keyword evidence="2" id="KW-0547">Nucleotide-binding</keyword>
<dbReference type="PRINTS" id="PR00819">
    <property type="entry name" value="CBXCFQXSUPER"/>
</dbReference>
<dbReference type="InterPro" id="IPR003959">
    <property type="entry name" value="ATPase_AAA_core"/>
</dbReference>
<protein>
    <submittedName>
        <fullName evidence="5">Stage V sporulation protein K</fullName>
    </submittedName>
</protein>
<proteinExistence type="inferred from homology"/>
<dbReference type="EMBL" id="BDUF01000049">
    <property type="protein sequence ID" value="GAX90098.1"/>
    <property type="molecule type" value="Genomic_DNA"/>
</dbReference>
<dbReference type="AlphaFoldDB" id="A0A292YJI7"/>
<keyword evidence="6" id="KW-1185">Reference proteome</keyword>
<dbReference type="Pfam" id="PF17866">
    <property type="entry name" value="AAA_lid_6"/>
    <property type="match status" value="2"/>
</dbReference>
<name>A0A292YJI7_9BACL</name>
<reference evidence="6" key="1">
    <citation type="submission" date="2017-07" db="EMBL/GenBank/DDBJ databases">
        <title>Draft genome sequence of Effusibacillus lacus strain skLN1.</title>
        <authorList>
            <person name="Watanabe M."/>
            <person name="Kojima H."/>
            <person name="Fukui M."/>
        </authorList>
    </citation>
    <scope>NUCLEOTIDE SEQUENCE [LARGE SCALE GENOMIC DNA]</scope>
    <source>
        <strain evidence="6">skLN1</strain>
    </source>
</reference>
<feature type="domain" description="AAA+ ATPase" evidence="4">
    <location>
        <begin position="344"/>
        <end position="480"/>
    </location>
</feature>
<dbReference type="Pfam" id="PF00004">
    <property type="entry name" value="AAA"/>
    <property type="match status" value="2"/>
</dbReference>
<comment type="similarity">
    <text evidence="1">Belongs to the CbxX/CfxQ family.</text>
</comment>
<dbReference type="FunFam" id="3.40.50.300:FF:000216">
    <property type="entry name" value="Type VII secretion ATPase EccA"/>
    <property type="match status" value="2"/>
</dbReference>
<feature type="domain" description="AAA+ ATPase" evidence="4">
    <location>
        <begin position="72"/>
        <end position="211"/>
    </location>
</feature>
<evidence type="ECO:0000256" key="2">
    <source>
        <dbReference type="ARBA" id="ARBA00022741"/>
    </source>
</evidence>
<dbReference type="SUPFAM" id="SSF52540">
    <property type="entry name" value="P-loop containing nucleoside triphosphate hydrolases"/>
    <property type="match status" value="2"/>
</dbReference>
<dbReference type="PRINTS" id="PR00820">
    <property type="entry name" value="CBXXCFQX"/>
</dbReference>
<dbReference type="GO" id="GO:0016887">
    <property type="term" value="F:ATP hydrolysis activity"/>
    <property type="evidence" value="ECO:0007669"/>
    <property type="project" value="InterPro"/>
</dbReference>
<dbReference type="PANTHER" id="PTHR43392:SF2">
    <property type="entry name" value="AAA-TYPE ATPASE FAMILY PROTEIN _ ANKYRIN REPEAT FAMILY PROTEIN"/>
    <property type="match status" value="1"/>
</dbReference>
<dbReference type="InterPro" id="IPR050773">
    <property type="entry name" value="CbxX/CfxQ_RuBisCO_ESX"/>
</dbReference>
<dbReference type="SMART" id="SM00382">
    <property type="entry name" value="AAA"/>
    <property type="match status" value="2"/>
</dbReference>
<evidence type="ECO:0000256" key="1">
    <source>
        <dbReference type="ARBA" id="ARBA00010378"/>
    </source>
</evidence>
<gene>
    <name evidence="5" type="ORF">EFBL_1724</name>
</gene>
<sequence length="568" mass="63725">MTIDNNEDPFDHALPDLPPLVDEESNFPGTGLLMLEQLPGLETVKKQIREIVQFAAFEKKRAGMLGTTVKPLTLHMSFLGNPGTGKTMVARLLGRIYKEAGLLAKGHVVEVDRQTLVGAYMGHTEANLVKYVKRALGGILFIDEAYALYKKDSSKDFGMNVIHGLVKIMEDYRDQLVVIAAGYRKEMAELIDSNPGLRERIPFHVDFPDYSGEELLQIAEYMALQDQYKLSDDAKEALLRLVQREKLDETFGNARTVRNLLDKAKIRHAARATEDPRMESAFTTLEAADFSDDPHAVDQDLDDALGELEQLVGLEQVKRLVKQIVDVLNLEKNRAQFGLNDEPVTFHMAFTGNPGTGKTTVARILGRIFKVMGLLPRGHFVEASRKDLVSGYVGQTALKTAEKVKEALGGVLFIDEAYALNGRGREDFGKEAIATLIKEMEDRKGLLTVILAGYTKEMEGLFQLNPGLRSRVRFFIHFPDYTPGELVEIVRQKAAASRYRLSEAAEEKIWNRFLQEWFKAGSDFGNGRLAEKVFEQAKLRMSERIARLEGELSEERLSLITEEDIAAE</sequence>
<accession>A0A292YJI7</accession>